<dbReference type="GeneID" id="108848621"/>
<organism evidence="2 3">
    <name type="scientific">Raphanus sativus</name>
    <name type="common">Radish</name>
    <name type="synonym">Raphanus raphanistrum var. sativus</name>
    <dbReference type="NCBI Taxonomy" id="3726"/>
    <lineage>
        <taxon>Eukaryota</taxon>
        <taxon>Viridiplantae</taxon>
        <taxon>Streptophyta</taxon>
        <taxon>Embryophyta</taxon>
        <taxon>Tracheophyta</taxon>
        <taxon>Spermatophyta</taxon>
        <taxon>Magnoliopsida</taxon>
        <taxon>eudicotyledons</taxon>
        <taxon>Gunneridae</taxon>
        <taxon>Pentapetalae</taxon>
        <taxon>rosids</taxon>
        <taxon>malvids</taxon>
        <taxon>Brassicales</taxon>
        <taxon>Brassicaceae</taxon>
        <taxon>Brassiceae</taxon>
        <taxon>Raphanus</taxon>
    </lineage>
</organism>
<dbReference type="Pfam" id="PF08387">
    <property type="entry name" value="FBD"/>
    <property type="match status" value="1"/>
</dbReference>
<dbReference type="InterPro" id="IPR050232">
    <property type="entry name" value="FBL13/AtMIF1-like"/>
</dbReference>
<protein>
    <submittedName>
        <fullName evidence="3">FBD-associated F-box protein At1g05080</fullName>
    </submittedName>
</protein>
<dbReference type="SUPFAM" id="SSF52058">
    <property type="entry name" value="L domain-like"/>
    <property type="match status" value="1"/>
</dbReference>
<dbReference type="Pfam" id="PF24758">
    <property type="entry name" value="LRR_At5g56370"/>
    <property type="match status" value="1"/>
</dbReference>
<dbReference type="InterPro" id="IPR006566">
    <property type="entry name" value="FBD"/>
</dbReference>
<dbReference type="PANTHER" id="PTHR31900">
    <property type="entry name" value="F-BOX/RNI SUPERFAMILY PROTEIN-RELATED"/>
    <property type="match status" value="1"/>
</dbReference>
<evidence type="ECO:0000313" key="3">
    <source>
        <dbReference type="RefSeq" id="XP_018477530.1"/>
    </source>
</evidence>
<sequence>MADAKIEEIVCEDRISALPEDLLVTILLHVPIKDAISTMILSKRWCFIWTSLPKLEYDFFSDNDEDDDDKVVDSDDDDDESKMTSWCFFDKSMELHKAPVLKTLLIKLGLGPGCFSDTDVEKWIAKAVDGRVVVLKFKLSWSNGPTRLPKSLYTCETLKELTLSHKVLLDFPSSSLLPSLEFLELLFVVYKDDASLDSFFSHCPVLYTLVVKRNRRNRDDNITNFSVKIPSLGGLFYVSDEIISSLPDEDEVVDTGKCLAIDTPALLDLTIIDHSGDSFSIEDMPCLEFALINVKSFPNIDKSKTSLSAVQSLVLYMPDQVVLPFSTVKFSRLMKLRICPHRSDWLEALVLLLKNAPKLTELLVDYAFTPEGIPLSWIQPSSIPGCLSSQLKSFEYIEYGGREEEKEFVMYILANSKRLKKAIISVKPDLEDKNLIIEELRDIPKVSTFVEMVIVLDDA</sequence>
<evidence type="ECO:0000259" key="1">
    <source>
        <dbReference type="SMART" id="SM00579"/>
    </source>
</evidence>
<dbReference type="InterPro" id="IPR001810">
    <property type="entry name" value="F-box_dom"/>
</dbReference>
<dbReference type="InterPro" id="IPR032675">
    <property type="entry name" value="LRR_dom_sf"/>
</dbReference>
<name>A0A6J0MYI8_RAPSA</name>
<evidence type="ECO:0000313" key="2">
    <source>
        <dbReference type="Proteomes" id="UP000504610"/>
    </source>
</evidence>
<dbReference type="KEGG" id="rsz:108848621"/>
<dbReference type="RefSeq" id="XP_018477530.1">
    <property type="nucleotide sequence ID" value="XM_018622028.2"/>
</dbReference>
<dbReference type="OrthoDB" id="1105302at2759"/>
<proteinExistence type="predicted"/>
<dbReference type="InterPro" id="IPR055411">
    <property type="entry name" value="LRR_FXL15/At3g58940/PEG3-like"/>
</dbReference>
<dbReference type="PANTHER" id="PTHR31900:SF34">
    <property type="entry name" value="EMB|CAB62440.1-RELATED"/>
    <property type="match status" value="1"/>
</dbReference>
<reference evidence="3" key="1">
    <citation type="submission" date="2025-08" db="UniProtKB">
        <authorList>
            <consortium name="RefSeq"/>
        </authorList>
    </citation>
    <scope>IDENTIFICATION</scope>
    <source>
        <tissue evidence="3">Leaf</tissue>
    </source>
</reference>
<dbReference type="InterPro" id="IPR036047">
    <property type="entry name" value="F-box-like_dom_sf"/>
</dbReference>
<dbReference type="Gene3D" id="3.80.10.10">
    <property type="entry name" value="Ribonuclease Inhibitor"/>
    <property type="match status" value="1"/>
</dbReference>
<dbReference type="SUPFAM" id="SSF81383">
    <property type="entry name" value="F-box domain"/>
    <property type="match status" value="1"/>
</dbReference>
<keyword evidence="2" id="KW-1185">Reference proteome</keyword>
<dbReference type="SMART" id="SM00579">
    <property type="entry name" value="FBD"/>
    <property type="match status" value="1"/>
</dbReference>
<dbReference type="Proteomes" id="UP000504610">
    <property type="component" value="Unplaced"/>
</dbReference>
<feature type="domain" description="FBD" evidence="1">
    <location>
        <begin position="385"/>
        <end position="455"/>
    </location>
</feature>
<dbReference type="Pfam" id="PF00646">
    <property type="entry name" value="F-box"/>
    <property type="match status" value="1"/>
</dbReference>
<accession>A0A6J0MYI8</accession>
<gene>
    <name evidence="3" type="primary">LOC108848621</name>
</gene>
<dbReference type="AlphaFoldDB" id="A0A6J0MYI8"/>